<dbReference type="EMBL" id="GG666487">
    <property type="protein sequence ID" value="EEN64387.1"/>
    <property type="molecule type" value="Genomic_DNA"/>
</dbReference>
<protein>
    <submittedName>
        <fullName evidence="2">Uncharacterized protein</fullName>
    </submittedName>
</protein>
<dbReference type="InParanoid" id="C3Y5Z0"/>
<accession>C3Y5Z0</accession>
<feature type="compositionally biased region" description="Pro residues" evidence="1">
    <location>
        <begin position="90"/>
        <end position="104"/>
    </location>
</feature>
<evidence type="ECO:0000256" key="1">
    <source>
        <dbReference type="SAM" id="MobiDB-lite"/>
    </source>
</evidence>
<dbReference type="AlphaFoldDB" id="C3Y5Z0"/>
<evidence type="ECO:0000313" key="2">
    <source>
        <dbReference type="EMBL" id="EEN64387.1"/>
    </source>
</evidence>
<organism>
    <name type="scientific">Branchiostoma floridae</name>
    <name type="common">Florida lancelet</name>
    <name type="synonym">Amphioxus</name>
    <dbReference type="NCBI Taxonomy" id="7739"/>
    <lineage>
        <taxon>Eukaryota</taxon>
        <taxon>Metazoa</taxon>
        <taxon>Chordata</taxon>
        <taxon>Cephalochordata</taxon>
        <taxon>Leptocardii</taxon>
        <taxon>Amphioxiformes</taxon>
        <taxon>Branchiostomatidae</taxon>
        <taxon>Branchiostoma</taxon>
    </lineage>
</organism>
<sequence>MVPRDTKVTVTGSAIIMQDGISSVETVADMKRILRISGIKITLQIMFPKTFTLLTYTFKGLQRADVRGMMQCRCTSIAGPLNFKHKLPLPSFPTFPSPRRPQPPSRHEGPDE</sequence>
<proteinExistence type="predicted"/>
<name>C3Y5Z0_BRAFL</name>
<gene>
    <name evidence="2" type="ORF">BRAFLDRAFT_91336</name>
</gene>
<feature type="region of interest" description="Disordered" evidence="1">
    <location>
        <begin position="88"/>
        <end position="112"/>
    </location>
</feature>
<reference evidence="2" key="1">
    <citation type="journal article" date="2008" name="Nature">
        <title>The amphioxus genome and the evolution of the chordate karyotype.</title>
        <authorList>
            <consortium name="US DOE Joint Genome Institute (JGI-PGF)"/>
            <person name="Putnam N.H."/>
            <person name="Butts T."/>
            <person name="Ferrier D.E.K."/>
            <person name="Furlong R.F."/>
            <person name="Hellsten U."/>
            <person name="Kawashima T."/>
            <person name="Robinson-Rechavi M."/>
            <person name="Shoguchi E."/>
            <person name="Terry A."/>
            <person name="Yu J.-K."/>
            <person name="Benito-Gutierrez E.L."/>
            <person name="Dubchak I."/>
            <person name="Garcia-Fernandez J."/>
            <person name="Gibson-Brown J.J."/>
            <person name="Grigoriev I.V."/>
            <person name="Horton A.C."/>
            <person name="de Jong P.J."/>
            <person name="Jurka J."/>
            <person name="Kapitonov V.V."/>
            <person name="Kohara Y."/>
            <person name="Kuroki Y."/>
            <person name="Lindquist E."/>
            <person name="Lucas S."/>
            <person name="Osoegawa K."/>
            <person name="Pennacchio L.A."/>
            <person name="Salamov A.A."/>
            <person name="Satou Y."/>
            <person name="Sauka-Spengler T."/>
            <person name="Schmutz J."/>
            <person name="Shin-I T."/>
            <person name="Toyoda A."/>
            <person name="Bronner-Fraser M."/>
            <person name="Fujiyama A."/>
            <person name="Holland L.Z."/>
            <person name="Holland P.W.H."/>
            <person name="Satoh N."/>
            <person name="Rokhsar D.S."/>
        </authorList>
    </citation>
    <scope>NUCLEOTIDE SEQUENCE [LARGE SCALE GENOMIC DNA]</scope>
    <source>
        <strain evidence="2">S238N-H82</strain>
        <tissue evidence="2">Testes</tissue>
    </source>
</reference>